<evidence type="ECO:0000313" key="1">
    <source>
        <dbReference type="EMBL" id="MBC1179801.1"/>
    </source>
</evidence>
<sequence>MRWDQLVVLNSVLTSTPGHVAASMRWDQLSRDQCPRVSCTSNVELFSTNFVATNHGTRWYLTLTGRQPESVAAAAMTTRNCVNLRSDILSQIQRIRYLLRGKKGWCCVDCGGRAVDLCWILRWHIRGQNVGNLRVEGVVRWWWLTRGVSIDIGGNSLMGRTSGCGLNRSFGAIRLDVPANIRHFNSQEFIIKHAHTEKTYFSMPNLLMFFLIEIFLGDFYKWLTAERFTNVRCVHGLFAQFQH</sequence>
<accession>A0A7G3B1L4</accession>
<proteinExistence type="predicted"/>
<reference evidence="1" key="1">
    <citation type="journal article" date="2020" name="BMC">
        <title>Leishmania infection induces a limited differential gene expression in the sand fly midgut.</title>
        <authorList>
            <person name="Coutinho-Abreu I.V."/>
            <person name="Serafim T.D."/>
            <person name="Meneses C."/>
            <person name="Kamhawi S."/>
            <person name="Oliveira F."/>
            <person name="Valenzuela J.G."/>
        </authorList>
    </citation>
    <scope>NUCLEOTIDE SEQUENCE</scope>
    <source>
        <strain evidence="1">Jacobina</strain>
        <tissue evidence="1">Midgut</tissue>
    </source>
</reference>
<dbReference type="EMBL" id="GITU01011098">
    <property type="protein sequence ID" value="MBC1179801.1"/>
    <property type="molecule type" value="Transcribed_RNA"/>
</dbReference>
<organism evidence="1">
    <name type="scientific">Lutzomyia longipalpis</name>
    <name type="common">Sand fly</name>
    <dbReference type="NCBI Taxonomy" id="7200"/>
    <lineage>
        <taxon>Eukaryota</taxon>
        <taxon>Metazoa</taxon>
        <taxon>Ecdysozoa</taxon>
        <taxon>Arthropoda</taxon>
        <taxon>Hexapoda</taxon>
        <taxon>Insecta</taxon>
        <taxon>Pterygota</taxon>
        <taxon>Neoptera</taxon>
        <taxon>Endopterygota</taxon>
        <taxon>Diptera</taxon>
        <taxon>Nematocera</taxon>
        <taxon>Psychodoidea</taxon>
        <taxon>Psychodidae</taxon>
        <taxon>Lutzomyia</taxon>
        <taxon>Lutzomyia</taxon>
    </lineage>
</organism>
<dbReference type="AlphaFoldDB" id="A0A7G3B1L4"/>
<name>A0A7G3B1L4_LUTLO</name>
<protein>
    <submittedName>
        <fullName evidence="1">Uncharacterized protein</fullName>
    </submittedName>
</protein>